<dbReference type="PROSITE" id="PS50263">
    <property type="entry name" value="CN_HYDROLASE"/>
    <property type="match status" value="1"/>
</dbReference>
<name>B5VL53_YEAS6</name>
<proteinExistence type="inferred from homology"/>
<dbReference type="Gene3D" id="3.60.110.10">
    <property type="entry name" value="Carbon-nitrogen hydrolase"/>
    <property type="match status" value="1"/>
</dbReference>
<keyword evidence="4" id="KW-0378">Hydrolase</keyword>
<sequence length="308" mass="34869">QMTSKLKRVAVAQLCSSADLTKNLKVVKELIFEAIQKKADVVFLPEASDYLSQNPLHSRYLAQKSPKFIRQLQSSITDLVRDNSRNIDVSIGVHLPPSEQDLLEGNDRVRNVLLYIDHEGKILQEYQKLHLFDVDVPNGPILKESKSVQPGKAIPDIIESPLGKLGSAICYDIRFPEFSLKLRSMGAEILCFPSAFTTKTGEAHWELLGRARAVDTQCYVLMPGQVGMHDLSDPEWEKQSHMSALEKSSRRESWGHSMVIDPWGKIIAHADPSTVGPQLILADLDRELLQEIRNKMPLWNQRRDDLFH</sequence>
<evidence type="ECO:0000259" key="5">
    <source>
        <dbReference type="PROSITE" id="PS50263"/>
    </source>
</evidence>
<dbReference type="CDD" id="cd07572">
    <property type="entry name" value="nit"/>
    <property type="match status" value="1"/>
</dbReference>
<gene>
    <name evidence="6" type="ORF">AWRI1631_100770</name>
</gene>
<dbReference type="PANTHER" id="PTHR23088:SF27">
    <property type="entry name" value="DEAMINATED GLUTATHIONE AMIDASE"/>
    <property type="match status" value="1"/>
</dbReference>
<dbReference type="GO" id="GO:0005737">
    <property type="term" value="C:cytoplasm"/>
    <property type="evidence" value="ECO:0007669"/>
    <property type="project" value="UniProtKB-SubCell"/>
</dbReference>
<evidence type="ECO:0000256" key="3">
    <source>
        <dbReference type="ARBA" id="ARBA00022490"/>
    </source>
</evidence>
<dbReference type="InterPro" id="IPR045254">
    <property type="entry name" value="Nit1/2_C-N_Hydrolase"/>
</dbReference>
<dbReference type="EMBL" id="ABSV01001283">
    <property type="protein sequence ID" value="EDZ71339.1"/>
    <property type="molecule type" value="Genomic_DNA"/>
</dbReference>
<evidence type="ECO:0000313" key="7">
    <source>
        <dbReference type="Proteomes" id="UP000008988"/>
    </source>
</evidence>
<comment type="subcellular location">
    <subcellularLocation>
        <location evidence="1">Cytoplasm</location>
    </subcellularLocation>
</comment>
<reference evidence="6 7" key="1">
    <citation type="journal article" date="2008" name="FEMS Yeast Res.">
        <title>Comparative genome analysis of a Saccharomyces cerevisiae wine strain.</title>
        <authorList>
            <person name="Borneman A.R."/>
            <person name="Forgan A.H."/>
            <person name="Pretorius I.S."/>
            <person name="Chambers P.J."/>
        </authorList>
    </citation>
    <scope>NUCLEOTIDE SEQUENCE [LARGE SCALE GENOMIC DNA]</scope>
    <source>
        <strain evidence="6 7">AWRI1631</strain>
    </source>
</reference>
<accession>B5VL53</accession>
<dbReference type="AlphaFoldDB" id="B5VL53"/>
<evidence type="ECO:0000256" key="2">
    <source>
        <dbReference type="ARBA" id="ARBA00010613"/>
    </source>
</evidence>
<dbReference type="InterPro" id="IPR001110">
    <property type="entry name" value="UPF0012_CS"/>
</dbReference>
<dbReference type="InterPro" id="IPR003010">
    <property type="entry name" value="C-N_Hydrolase"/>
</dbReference>
<dbReference type="SUPFAM" id="SSF56317">
    <property type="entry name" value="Carbon-nitrogen hydrolase"/>
    <property type="match status" value="1"/>
</dbReference>
<comment type="similarity">
    <text evidence="2">Belongs to the carbon-nitrogen hydrolase superfamily. NIT1/NIT2 family.</text>
</comment>
<comment type="caution">
    <text evidence="6">The sequence shown here is derived from an EMBL/GenBank/DDBJ whole genome shotgun (WGS) entry which is preliminary data.</text>
</comment>
<protein>
    <submittedName>
        <fullName evidence="6">YJL126Wp-like protein</fullName>
    </submittedName>
</protein>
<dbReference type="Proteomes" id="UP000008988">
    <property type="component" value="Unassembled WGS sequence"/>
</dbReference>
<evidence type="ECO:0000313" key="6">
    <source>
        <dbReference type="EMBL" id="EDZ71339.1"/>
    </source>
</evidence>
<dbReference type="FunFam" id="3.60.110.10:FF:000024">
    <property type="entry name" value="Deaminated glutathione amidase"/>
    <property type="match status" value="1"/>
</dbReference>
<dbReference type="PANTHER" id="PTHR23088">
    <property type="entry name" value="NITRILASE-RELATED"/>
    <property type="match status" value="1"/>
</dbReference>
<keyword evidence="3" id="KW-0963">Cytoplasm</keyword>
<evidence type="ECO:0000256" key="4">
    <source>
        <dbReference type="ARBA" id="ARBA00022801"/>
    </source>
</evidence>
<feature type="domain" description="CN hydrolase" evidence="5">
    <location>
        <begin position="7"/>
        <end position="286"/>
    </location>
</feature>
<dbReference type="GO" id="GO:0016811">
    <property type="term" value="F:hydrolase activity, acting on carbon-nitrogen (but not peptide) bonds, in linear amides"/>
    <property type="evidence" value="ECO:0007669"/>
    <property type="project" value="InterPro"/>
</dbReference>
<dbReference type="PROSITE" id="PS01227">
    <property type="entry name" value="UPF0012"/>
    <property type="match status" value="1"/>
</dbReference>
<organism evidence="6 7">
    <name type="scientific">Saccharomyces cerevisiae (strain AWRI1631)</name>
    <name type="common">Baker's yeast</name>
    <dbReference type="NCBI Taxonomy" id="545124"/>
    <lineage>
        <taxon>Eukaryota</taxon>
        <taxon>Fungi</taxon>
        <taxon>Dikarya</taxon>
        <taxon>Ascomycota</taxon>
        <taxon>Saccharomycotina</taxon>
        <taxon>Saccharomycetes</taxon>
        <taxon>Saccharomycetales</taxon>
        <taxon>Saccharomycetaceae</taxon>
        <taxon>Saccharomyces</taxon>
    </lineage>
</organism>
<dbReference type="InterPro" id="IPR036526">
    <property type="entry name" value="C-N_Hydrolase_sf"/>
</dbReference>
<feature type="non-terminal residue" evidence="6">
    <location>
        <position position="1"/>
    </location>
</feature>
<evidence type="ECO:0000256" key="1">
    <source>
        <dbReference type="ARBA" id="ARBA00004496"/>
    </source>
</evidence>
<dbReference type="OrthoDB" id="10250282at2759"/>
<dbReference type="Pfam" id="PF00795">
    <property type="entry name" value="CN_hydrolase"/>
    <property type="match status" value="1"/>
</dbReference>